<feature type="compositionally biased region" description="Polar residues" evidence="1">
    <location>
        <begin position="187"/>
        <end position="196"/>
    </location>
</feature>
<dbReference type="OrthoDB" id="2157094at2"/>
<name>A0A242K367_9ENTE</name>
<dbReference type="RefSeq" id="WP_086349935.1">
    <property type="nucleotide sequence ID" value="NZ_CP147247.1"/>
</dbReference>
<evidence type="ECO:0000313" key="2">
    <source>
        <dbReference type="EMBL" id="OTP13438.1"/>
    </source>
</evidence>
<reference evidence="3" key="3">
    <citation type="submission" date="2024-03" db="EMBL/GenBank/DDBJ databases">
        <title>The Genome Sequence of Enterococcus sp. DIV0242b.</title>
        <authorList>
            <consortium name="The Broad Institute Genomics Platform"/>
            <consortium name="The Broad Institute Microbial Omics Core"/>
            <consortium name="The Broad Institute Genomic Center for Infectious Diseases"/>
            <person name="Earl A."/>
            <person name="Manson A."/>
            <person name="Gilmore M."/>
            <person name="Schwartman J."/>
            <person name="Shea T."/>
            <person name="Abouelleil A."/>
            <person name="Cao P."/>
            <person name="Chapman S."/>
            <person name="Cusick C."/>
            <person name="Young S."/>
            <person name="Neafsey D."/>
            <person name="Nusbaum C."/>
            <person name="Birren B."/>
        </authorList>
    </citation>
    <scope>NUCLEOTIDE SEQUENCE</scope>
    <source>
        <strain evidence="3">9E7_DIV0242</strain>
    </source>
</reference>
<proteinExistence type="predicted"/>
<dbReference type="Pfam" id="PF06199">
    <property type="entry name" value="Phage_tail_2"/>
    <property type="match status" value="1"/>
</dbReference>
<evidence type="ECO:0000256" key="1">
    <source>
        <dbReference type="SAM" id="MobiDB-lite"/>
    </source>
</evidence>
<evidence type="ECO:0000313" key="3">
    <source>
        <dbReference type="EMBL" id="WYJ90171.1"/>
    </source>
</evidence>
<reference evidence="2" key="1">
    <citation type="submission" date="2017-05" db="EMBL/GenBank/DDBJ databases">
        <title>The Genome Sequence of Enterococcus sp. 9E7_DIV0242.</title>
        <authorList>
            <consortium name="The Broad Institute Genomics Platform"/>
            <consortium name="The Broad Institute Genomic Center for Infectious Diseases"/>
            <person name="Earl A."/>
            <person name="Manson A."/>
            <person name="Schwartman J."/>
            <person name="Gilmore M."/>
            <person name="Abouelleil A."/>
            <person name="Cao P."/>
            <person name="Chapman S."/>
            <person name="Cusick C."/>
            <person name="Shea T."/>
            <person name="Young S."/>
            <person name="Neafsey D."/>
            <person name="Nusbaum C."/>
            <person name="Birren B."/>
        </authorList>
    </citation>
    <scope>NUCLEOTIDE SEQUENCE [LARGE SCALE GENOMIC DNA]</scope>
    <source>
        <strain evidence="2">9E7_DIV0242</strain>
    </source>
</reference>
<keyword evidence="4" id="KW-1185">Reference proteome</keyword>
<sequence>MADVINNGITKPTGKPLNAKRVWYFLQSVDAPINSPAVLPAFQTEGTTTYGGDVIDEQTKMGRIIQKSTDEQNIDLTQYFVPGDESIDIIKKSKTEGKSVKVWRVEVDESQAEVEGDHKAYPAEFGYGLVDELELSDGDDFVEASYTLNIVGTLREGTFPLSDEDIDMISNMYDYQRPGETTGDYDSIQTEPSTPS</sequence>
<organism evidence="2">
    <name type="scientific">Candidatus Enterococcus clewellii</name>
    <dbReference type="NCBI Taxonomy" id="1834193"/>
    <lineage>
        <taxon>Bacteria</taxon>
        <taxon>Bacillati</taxon>
        <taxon>Bacillota</taxon>
        <taxon>Bacilli</taxon>
        <taxon>Lactobacillales</taxon>
        <taxon>Enterococcaceae</taxon>
        <taxon>Enterococcus</taxon>
    </lineage>
</organism>
<evidence type="ECO:0000313" key="4">
    <source>
        <dbReference type="Proteomes" id="UP000195141"/>
    </source>
</evidence>
<dbReference type="Proteomes" id="UP000195141">
    <property type="component" value="Chromosome"/>
</dbReference>
<dbReference type="NCBIfam" id="TIGR02126">
    <property type="entry name" value="phgtail_TP901_1"/>
    <property type="match status" value="1"/>
</dbReference>
<reference evidence="3" key="2">
    <citation type="submission" date="2017-05" db="EMBL/GenBank/DDBJ databases">
        <authorList>
            <consortium name="The Broad Institute Genomics Platform"/>
            <consortium name="The Broad Institute Genomic Center for Infectious Diseases"/>
            <person name="Earl A."/>
            <person name="Manson A."/>
            <person name="Schwartman J."/>
            <person name="Gilmore M."/>
            <person name="Abouelleil A."/>
            <person name="Cao P."/>
            <person name="Chapman S."/>
            <person name="Cusick C."/>
            <person name="Shea T."/>
            <person name="Young S."/>
            <person name="Neafsey D."/>
            <person name="Nusbaum C."/>
            <person name="Birren B."/>
        </authorList>
    </citation>
    <scope>NUCLEOTIDE SEQUENCE</scope>
    <source>
        <strain evidence="3">9E7_DIV0242</strain>
    </source>
</reference>
<gene>
    <name evidence="3" type="ORF">A5888_001899</name>
    <name evidence="2" type="ORF">A5888_002916</name>
</gene>
<dbReference type="EMBL" id="NGMM01000005">
    <property type="protein sequence ID" value="OTP13438.1"/>
    <property type="molecule type" value="Genomic_DNA"/>
</dbReference>
<dbReference type="EMBL" id="CP147247">
    <property type="protein sequence ID" value="WYJ90171.1"/>
    <property type="molecule type" value="Genomic_DNA"/>
</dbReference>
<dbReference type="InterPro" id="IPR011855">
    <property type="entry name" value="Phgtail_TP901_1"/>
</dbReference>
<accession>A0A242K367</accession>
<feature type="region of interest" description="Disordered" evidence="1">
    <location>
        <begin position="175"/>
        <end position="196"/>
    </location>
</feature>
<dbReference type="AlphaFoldDB" id="A0A242K367"/>
<protein>
    <submittedName>
        <fullName evidence="2">TP901-1 family phage major tail protein</fullName>
    </submittedName>
</protein>